<accession>A0ABQ4ZR02</accession>
<keyword evidence="1" id="KW-0175">Coiled coil</keyword>
<proteinExistence type="predicted"/>
<evidence type="ECO:0000256" key="1">
    <source>
        <dbReference type="SAM" id="Coils"/>
    </source>
</evidence>
<comment type="caution">
    <text evidence="2">The sequence shown here is derived from an EMBL/GenBank/DDBJ whole genome shotgun (WGS) entry which is preliminary data.</text>
</comment>
<reference evidence="2" key="2">
    <citation type="submission" date="2022-01" db="EMBL/GenBank/DDBJ databases">
        <authorList>
            <person name="Yamashiro T."/>
            <person name="Shiraishi A."/>
            <person name="Satake H."/>
            <person name="Nakayama K."/>
        </authorList>
    </citation>
    <scope>NUCLEOTIDE SEQUENCE</scope>
</reference>
<feature type="coiled-coil region" evidence="1">
    <location>
        <begin position="245"/>
        <end position="272"/>
    </location>
</feature>
<keyword evidence="3" id="KW-1185">Reference proteome</keyword>
<sequence>MDSCKTAKEMWAHVERLMRGTIQNQVDRETRFTNEFDQFVSEPGESLVSVYNRFSQLMNDLERNNMKFPTVLVNIKFLNSLQLEWLKYVTQVHLAKQLTIDSFDYLFNYLLQFEKLVNASRAKNERRCNSTDDRMIFSLQMLHGWKNLEELRANIALMSKIQAADQNSDDERAMLESAFISELESHDEAAKQQRFAQKVQQQNMTLTSQIEMYNNYLKEFFEADEREKRVQKQAESQLYRDRDIIRDLEKQRDTLSQEVKHFKQKNEELQQSHIILKRKMSKNEDKYHDTILDLEEKLKKNVDLFLKIESFQRDIKEMKDAFEQNDVYLDEIDRQNDWNEMLHLVVKMTKEGIPRSFYRFLNSGLFKE</sequence>
<reference evidence="2" key="1">
    <citation type="journal article" date="2022" name="Int. J. Mol. Sci.">
        <title>Draft Genome of Tanacetum Coccineum: Genomic Comparison of Closely Related Tanacetum-Family Plants.</title>
        <authorList>
            <person name="Yamashiro T."/>
            <person name="Shiraishi A."/>
            <person name="Nakayama K."/>
            <person name="Satake H."/>
        </authorList>
    </citation>
    <scope>NUCLEOTIDE SEQUENCE</scope>
</reference>
<protein>
    <submittedName>
        <fullName evidence="2">Uncharacterized protein</fullName>
    </submittedName>
</protein>
<gene>
    <name evidence="2" type="ORF">Tco_0774101</name>
</gene>
<evidence type="ECO:0000313" key="2">
    <source>
        <dbReference type="EMBL" id="GJS91465.1"/>
    </source>
</evidence>
<organism evidence="2 3">
    <name type="scientific">Tanacetum coccineum</name>
    <dbReference type="NCBI Taxonomy" id="301880"/>
    <lineage>
        <taxon>Eukaryota</taxon>
        <taxon>Viridiplantae</taxon>
        <taxon>Streptophyta</taxon>
        <taxon>Embryophyta</taxon>
        <taxon>Tracheophyta</taxon>
        <taxon>Spermatophyta</taxon>
        <taxon>Magnoliopsida</taxon>
        <taxon>eudicotyledons</taxon>
        <taxon>Gunneridae</taxon>
        <taxon>Pentapetalae</taxon>
        <taxon>asterids</taxon>
        <taxon>campanulids</taxon>
        <taxon>Asterales</taxon>
        <taxon>Asteraceae</taxon>
        <taxon>Asteroideae</taxon>
        <taxon>Anthemideae</taxon>
        <taxon>Anthemidinae</taxon>
        <taxon>Tanacetum</taxon>
    </lineage>
</organism>
<dbReference type="Proteomes" id="UP001151760">
    <property type="component" value="Unassembled WGS sequence"/>
</dbReference>
<name>A0ABQ4ZR02_9ASTR</name>
<dbReference type="EMBL" id="BQNB010011507">
    <property type="protein sequence ID" value="GJS91465.1"/>
    <property type="molecule type" value="Genomic_DNA"/>
</dbReference>
<evidence type="ECO:0000313" key="3">
    <source>
        <dbReference type="Proteomes" id="UP001151760"/>
    </source>
</evidence>